<feature type="coiled-coil region" evidence="1">
    <location>
        <begin position="1504"/>
        <end position="1601"/>
    </location>
</feature>
<proteinExistence type="predicted"/>
<keyword evidence="4" id="KW-1185">Reference proteome</keyword>
<evidence type="ECO:0000313" key="4">
    <source>
        <dbReference type="Proteomes" id="UP001497444"/>
    </source>
</evidence>
<sequence>MAETTISAQEHASLEHVLAELALKEQVCKDLEKCQMTLRDQVQQLQLENKACKSGLKRENQWQLEREKLIFDLDSANLAAVEKDERIQQLERDLSGARGAVDCVQTKCKEIERSKDKEINQKERLQAELEDARIAIEDLERDCKLKEEMLTKQRQAESDLFRKLEIQKKLLQSHLSEAKRKAEEFDEMEMNFQIATQKLNDKDKQLNYLRDAHEKLCIANTGRQMQGHQEKETIINALEASQEKCEEQEEKLRKLEHDLGRAKNQMKQLEIRCKAAEAEVNTKSTSLIKVHLELETLAVSVAEFAETKKQAEELVLKLKATENSLKQEIAARDLAELALKEYKKREEHLLMIEEGHSELQGKSKWRNEQFQSLEEAHSIIRTEFQESQRIWESERDSMVGEIDTLRENLQSKGKLIHDLHCRLDMLQQALAHEQSHRKVLELELVEARTGMGEAAADLERMHSVIENLKRETGEEIVLQKNNVLVKDRQIREMEIRQKEIEQEHEELQSMQLEFENFKRLNGELQQALGLKDKQILLLEEARNNDVGVAQARGLEWEEEKNLLIQSLTEAEASLSSKEATLKELSNELDAVRSSLECLRAAKLDFEQKHSEEKDNLLLILHRANETVAAREELVKELKTELTRLQVLIDHTQIAQVEAECQAKLLEQRLTEAHGEVKTTTEALELLTESGKAEKASLLEIIDGQNERIHEMKAAHDAQLVQTLEDLKNQDDQLMHIQTQYQDLQQLMNHHEAKQRELQKVHEQQLLQLHSEERQWQEEKEKLIMELEHFEVQGIDQEKQLREQTAALERNKDVILKLEAHCHSLEQQLAEQILLGELANGKMSIERAECIKLKKEVQRLNESFTAAIIAKDASLEQLRENITDLQVGYQEHTNQTLRITTLEKRLEEDYKMRANMEKRMLVLNAELDQSVLEVERLSAENGSLQASIHSLQDDSNVTKGVLESQLQTLEERLSVSNAELQKQLEIMGIERDLMLKQLTAKEAESHEICKENKTLNAEKSNVDSLARVLEEEKLELLREVENNRLAIQTLTLSLELAEENLALTRGELKDFQSKLGCADAMLLRLQIAEEKAQKMEEKLHESRAAVEDKEERLAASEWAVQQLAREIAKAKSSLAQKEREEAFLQDRLTDLERHLQDKEREMIEMEVYLDSVVKASEAKQADIDKLTLKMQDMKKGADEWKKREIDLETELHGLKITLEEKSVSLLESEAEVKRASEEHQVMKGEIKDLKQHLSEEVKVNSVQQCKMDELICDLESAKQAVELANVQLKELQGKLQQLDQGSKDRLQRSEIASDELQNKLMSTESRLHTSGKKMEEAAVDLAAYEEKYACLLLVISEKDKLFDEVQGKLSSAQLELAEQAMVVQQANRDLISAQEQLQTQVEMQRGLERSLGETEAQMVEMQQCKWQLEQEVRRLKKAVEVARQESTLRNSEIERYRSQIEQLEEISSQFGDAQTLISSLTGELQITSSTVEERDRSLLKLQSSLKTSQDQLQESRELIMAKENEREILAVKLTVAESRVEEMETQMLSMQEALGIAESGLREETEKVLHHVAALKEAQVELVEWKEKAATATKEARSVKDELDITLKGLQTELLGWKGRAEEGKVEKLGFETHIMEMQAEVEGWRERAGVAAAEGQAMRDHLEFSIKLQQGELEQWKQTASAAEEREKAAKNELEGSVRALQNELSRLKGSVDSAEEERAAKLELEKLLKVMQADLEGWKEEAACAAKLGSSFKEEMDKSIEDLQAELEQWKMRALTAETQERKLRSEFELMIKDLQTKAEAWRIVAANGAEEARSAKLEMENSLKLLQVELLEWKQKSTCAIDEQRCVKMTLEASIVELQAELEGWRENAAVSAKETESIKAAYDASLNDIEVELAAWKQKAGIASEKVISTKTEFEILMQELHSEVALWKERAESATEEWDTERAHIQNINMNTKSEMEQWREQAVAVAEQTKCLKLELDNAMNVIADLTAQLELQEEKELTMEKKTQQLEGDLARAEEEALSRRLKMLHILAQLESTHASQKELKAQLEMQHRQLTNEADGFSVDYSDGEGPKKDIRKADPQMEKTSGLVLANKQLEDEAWLVRMQAEQLKSEACHLAADLEVALAELSTKNLAVNQLNVELSGLRSLVSMLESKREITSEEMSSTTSADDNSNKTVNGQEKKEVGRDPEFHDSILRQNGGLEKHMESQASMQSQIHKPGSQSPKRFILSPKVDHASPHRTPSSNRKRIVESTQPVSITRVSADASICKVLGEVDENSPVPSSAERTVVPVHGRRCQLSRSPVQYSKR</sequence>
<feature type="coiled-coil region" evidence="1">
    <location>
        <begin position="1382"/>
        <end position="1444"/>
    </location>
</feature>
<feature type="coiled-coil region" evidence="1">
    <location>
        <begin position="73"/>
        <end position="188"/>
    </location>
</feature>
<evidence type="ECO:0000313" key="3">
    <source>
        <dbReference type="EMBL" id="CAK9262618.1"/>
    </source>
</evidence>
<dbReference type="InterPro" id="IPR040262">
    <property type="entry name" value="At4g38062-like"/>
</dbReference>
<reference evidence="3" key="1">
    <citation type="submission" date="2024-02" db="EMBL/GenBank/DDBJ databases">
        <authorList>
            <consortium name="ELIXIR-Norway"/>
            <consortium name="Elixir Norway"/>
        </authorList>
    </citation>
    <scope>NUCLEOTIDE SEQUENCE</scope>
</reference>
<feature type="coiled-coil region" evidence="1">
    <location>
        <begin position="1981"/>
        <end position="2061"/>
    </location>
</feature>
<feature type="coiled-coil region" evidence="1">
    <location>
        <begin position="726"/>
        <end position="792"/>
    </location>
</feature>
<feature type="coiled-coil region" evidence="1">
    <location>
        <begin position="1011"/>
        <end position="1325"/>
    </location>
</feature>
<protein>
    <submittedName>
        <fullName evidence="3">Uncharacterized protein</fullName>
    </submittedName>
</protein>
<gene>
    <name evidence="3" type="ORF">CSSPJE1EN1_LOCUS8096</name>
</gene>
<keyword evidence="1" id="KW-0175">Coiled coil</keyword>
<feature type="compositionally biased region" description="Polar residues" evidence="2">
    <location>
        <begin position="2172"/>
        <end position="2182"/>
    </location>
</feature>
<dbReference type="EMBL" id="OZ020110">
    <property type="protein sequence ID" value="CAK9262618.1"/>
    <property type="molecule type" value="Genomic_DNA"/>
</dbReference>
<feature type="coiled-coil region" evidence="1">
    <location>
        <begin position="567"/>
        <end position="640"/>
    </location>
</feature>
<dbReference type="SUPFAM" id="SSF57997">
    <property type="entry name" value="Tropomyosin"/>
    <property type="match status" value="1"/>
</dbReference>
<dbReference type="Proteomes" id="UP001497444">
    <property type="component" value="Chromosome 15"/>
</dbReference>
<feature type="coiled-coil region" evidence="1">
    <location>
        <begin position="1666"/>
        <end position="1781"/>
    </location>
</feature>
<feature type="compositionally biased region" description="Polar residues" evidence="2">
    <location>
        <begin position="2211"/>
        <end position="2227"/>
    </location>
</feature>
<feature type="region of interest" description="Disordered" evidence="2">
    <location>
        <begin position="2208"/>
        <end position="2230"/>
    </location>
</feature>
<evidence type="ECO:0000256" key="1">
    <source>
        <dbReference type="SAM" id="Coils"/>
    </source>
</evidence>
<evidence type="ECO:0000256" key="2">
    <source>
        <dbReference type="SAM" id="MobiDB-lite"/>
    </source>
</evidence>
<organism evidence="3 4">
    <name type="scientific">Sphagnum jensenii</name>
    <dbReference type="NCBI Taxonomy" id="128206"/>
    <lineage>
        <taxon>Eukaryota</taxon>
        <taxon>Viridiplantae</taxon>
        <taxon>Streptophyta</taxon>
        <taxon>Embryophyta</taxon>
        <taxon>Bryophyta</taxon>
        <taxon>Sphagnophytina</taxon>
        <taxon>Sphagnopsida</taxon>
        <taxon>Sphagnales</taxon>
        <taxon>Sphagnaceae</taxon>
        <taxon>Sphagnum</taxon>
    </lineage>
</organism>
<dbReference type="PANTHER" id="PTHR45287">
    <property type="entry name" value="OS03G0691500 PROTEIN"/>
    <property type="match status" value="1"/>
</dbReference>
<name>A0ABP0W9S7_9BRYO</name>
<feature type="region of interest" description="Disordered" evidence="2">
    <location>
        <begin position="2160"/>
        <end position="2190"/>
    </location>
</feature>
<feature type="coiled-coil region" evidence="1">
    <location>
        <begin position="842"/>
        <end position="985"/>
    </location>
</feature>
<feature type="coiled-coil region" evidence="1">
    <location>
        <begin position="1811"/>
        <end position="1877"/>
    </location>
</feature>
<feature type="coiled-coil region" evidence="1">
    <location>
        <begin position="228"/>
        <end position="345"/>
    </location>
</feature>
<accession>A0ABP0W9S7</accession>
<feature type="coiled-coil region" evidence="1">
    <location>
        <begin position="451"/>
        <end position="527"/>
    </location>
</feature>
<dbReference type="PANTHER" id="PTHR45287:SF4">
    <property type="entry name" value="OS03G0691500 PROTEIN"/>
    <property type="match status" value="1"/>
</dbReference>